<dbReference type="Proteomes" id="UP000035366">
    <property type="component" value="Chromosome"/>
</dbReference>
<dbReference type="InterPro" id="IPR012340">
    <property type="entry name" value="NA-bd_OB-fold"/>
</dbReference>
<dbReference type="RefSeq" id="WP_208898560.1">
    <property type="nucleotide sequence ID" value="NZ_CP011497.1"/>
</dbReference>
<evidence type="ECO:0000313" key="1">
    <source>
        <dbReference type="EMBL" id="AKJ10490.1"/>
    </source>
</evidence>
<reference evidence="1 2" key="1">
    <citation type="journal article" date="2015" name="ISME J.">
        <title>Draft Genome Sequence of Streptomyces incarnatus NRRL8089, which Produces the Nucleoside Antibiotic Sinefungin.</title>
        <authorList>
            <person name="Oshima K."/>
            <person name="Hattori M."/>
            <person name="Shimizu H."/>
            <person name="Fukuda K."/>
            <person name="Nemoto M."/>
            <person name="Inagaki K."/>
            <person name="Tamura T."/>
        </authorList>
    </citation>
    <scope>NUCLEOTIDE SEQUENCE [LARGE SCALE GENOMIC DNA]</scope>
    <source>
        <strain evidence="1 2">NRRL 8089</strain>
    </source>
</reference>
<evidence type="ECO:0000313" key="2">
    <source>
        <dbReference type="Proteomes" id="UP000035366"/>
    </source>
</evidence>
<dbReference type="SUPFAM" id="SSF50249">
    <property type="entry name" value="Nucleic acid-binding proteins"/>
    <property type="match status" value="1"/>
</dbReference>
<name>A0ABM5THS4_9ACTN</name>
<accession>A0ABM5THS4</accession>
<sequence length="105" mass="11144">MDEYAWPTGPEAPAADAVRSSWAATVAALPVGTRITGEVIGRQRFGVFIRIDGVPNAIALAEITAMPHGMDLPALGAFVSGEVICHAAHNHQVKVRLDEWLAADE</sequence>
<keyword evidence="2" id="KW-1185">Reference proteome</keyword>
<protein>
    <recommendedName>
        <fullName evidence="3">RNA-binding protein</fullName>
    </recommendedName>
</protein>
<dbReference type="EMBL" id="CP011497">
    <property type="protein sequence ID" value="AKJ10490.1"/>
    <property type="molecule type" value="Genomic_DNA"/>
</dbReference>
<proteinExistence type="predicted"/>
<organism evidence="1 2">
    <name type="scientific">Streptomyces incarnatus</name>
    <dbReference type="NCBI Taxonomy" id="665007"/>
    <lineage>
        <taxon>Bacteria</taxon>
        <taxon>Bacillati</taxon>
        <taxon>Actinomycetota</taxon>
        <taxon>Actinomycetes</taxon>
        <taxon>Kitasatosporales</taxon>
        <taxon>Streptomycetaceae</taxon>
        <taxon>Streptomyces</taxon>
    </lineage>
</organism>
<evidence type="ECO:0008006" key="3">
    <source>
        <dbReference type="Google" id="ProtNLM"/>
    </source>
</evidence>
<gene>
    <name evidence="1" type="ORF">ABB07_10810</name>
</gene>